<evidence type="ECO:0000256" key="10">
    <source>
        <dbReference type="ARBA" id="ARBA00047715"/>
    </source>
</evidence>
<evidence type="ECO:0000256" key="1">
    <source>
        <dbReference type="ARBA" id="ARBA00001933"/>
    </source>
</evidence>
<feature type="domain" description="Aminotransferase class I/classII large" evidence="11">
    <location>
        <begin position="37"/>
        <end position="376"/>
    </location>
</feature>
<dbReference type="InterPro" id="IPR050087">
    <property type="entry name" value="AON_synthase_class-II"/>
</dbReference>
<dbReference type="HAMAP" id="MF_01693">
    <property type="entry name" value="BioF_aminotrans_2"/>
    <property type="match status" value="1"/>
</dbReference>
<evidence type="ECO:0000259" key="11">
    <source>
        <dbReference type="Pfam" id="PF00155"/>
    </source>
</evidence>
<organism evidence="12">
    <name type="scientific">mine drainage metagenome</name>
    <dbReference type="NCBI Taxonomy" id="410659"/>
    <lineage>
        <taxon>unclassified sequences</taxon>
        <taxon>metagenomes</taxon>
        <taxon>ecological metagenomes</taxon>
    </lineage>
</organism>
<evidence type="ECO:0000256" key="6">
    <source>
        <dbReference type="ARBA" id="ARBA00022756"/>
    </source>
</evidence>
<dbReference type="InterPro" id="IPR004723">
    <property type="entry name" value="AONS_Archaea/Proteobacteria"/>
</dbReference>
<comment type="catalytic activity">
    <reaction evidence="10">
        <text>6-carboxyhexanoyl-[ACP] + L-alanine + H(+) = (8S)-8-amino-7-oxononanoate + holo-[ACP] + CO2</text>
        <dbReference type="Rhea" id="RHEA:42288"/>
        <dbReference type="Rhea" id="RHEA-COMP:9685"/>
        <dbReference type="Rhea" id="RHEA-COMP:9955"/>
        <dbReference type="ChEBI" id="CHEBI:15378"/>
        <dbReference type="ChEBI" id="CHEBI:16526"/>
        <dbReference type="ChEBI" id="CHEBI:57972"/>
        <dbReference type="ChEBI" id="CHEBI:64479"/>
        <dbReference type="ChEBI" id="CHEBI:78846"/>
        <dbReference type="ChEBI" id="CHEBI:149468"/>
        <dbReference type="EC" id="2.3.1.47"/>
    </reaction>
</comment>
<evidence type="ECO:0000256" key="9">
    <source>
        <dbReference type="ARBA" id="ARBA00033381"/>
    </source>
</evidence>
<proteinExistence type="inferred from homology"/>
<evidence type="ECO:0000256" key="5">
    <source>
        <dbReference type="ARBA" id="ARBA00022679"/>
    </source>
</evidence>
<evidence type="ECO:0000256" key="4">
    <source>
        <dbReference type="ARBA" id="ARBA00013187"/>
    </source>
</evidence>
<evidence type="ECO:0000313" key="12">
    <source>
        <dbReference type="EMBL" id="OIQ97671.1"/>
    </source>
</evidence>
<keyword evidence="7" id="KW-0663">Pyridoxal phosphate</keyword>
<comment type="pathway">
    <text evidence="2">Cofactor biosynthesis; biotin biosynthesis.</text>
</comment>
<dbReference type="GO" id="GO:0030170">
    <property type="term" value="F:pyridoxal phosphate binding"/>
    <property type="evidence" value="ECO:0007669"/>
    <property type="project" value="InterPro"/>
</dbReference>
<dbReference type="InterPro" id="IPR015421">
    <property type="entry name" value="PyrdxlP-dep_Trfase_major"/>
</dbReference>
<dbReference type="InterPro" id="IPR004839">
    <property type="entry name" value="Aminotransferase_I/II_large"/>
</dbReference>
<evidence type="ECO:0000256" key="8">
    <source>
        <dbReference type="ARBA" id="ARBA00032610"/>
    </source>
</evidence>
<dbReference type="Gene3D" id="3.40.640.10">
    <property type="entry name" value="Type I PLP-dependent aspartate aminotransferase-like (Major domain)"/>
    <property type="match status" value="1"/>
</dbReference>
<evidence type="ECO:0000256" key="7">
    <source>
        <dbReference type="ARBA" id="ARBA00022898"/>
    </source>
</evidence>
<comment type="cofactor">
    <cofactor evidence="1">
        <name>pyridoxal 5'-phosphate</name>
        <dbReference type="ChEBI" id="CHEBI:597326"/>
    </cofactor>
</comment>
<dbReference type="UniPathway" id="UPA00078"/>
<sequence length="380" mass="40624">MTLTEKLQDLRERSLLRRRRSVESACGPELVVDGRRLLAFASNDYLGLAADPALIDAAREGAGRYGVGAGASHLISGHYAPHQALEERLAAFVGMERALYFSTGFMANLGVVTSLAGRNDAVFSDQLNHASLIDGIRLSGAEKYIYPHRDLAALEAMLSTCSAANKLVVSDAVFGMDGDLAPLPELLELCQRHDAHLVVDDAHGFGVQGPQGRGSLAKFGIASPRVVYVGTLGKAAGVSGAFAAGADEVIEWLLQSARSYIFTTGAPPLLAQALLASVDLIERGDDRRAHLAQLIAQLRAGLRLKRWRLSDSTTAIQPLIIGENSEALRIGARLYESGLWIPVIRPPTVPEGSSRLRISLSAAHTPAQVERLVAALNELE</sequence>
<evidence type="ECO:0000256" key="2">
    <source>
        <dbReference type="ARBA" id="ARBA00004746"/>
    </source>
</evidence>
<protein>
    <recommendedName>
        <fullName evidence="4">8-amino-7-oxononanoate synthase</fullName>
        <ecNumber evidence="4">2.3.1.47</ecNumber>
    </recommendedName>
    <alternativeName>
        <fullName evidence="8">7-keto-8-amino-pelargonic acid synthase</fullName>
    </alternativeName>
    <alternativeName>
        <fullName evidence="9">8-amino-7-ketopelargonate synthase</fullName>
    </alternativeName>
</protein>
<dbReference type="InterPro" id="IPR015422">
    <property type="entry name" value="PyrdxlP-dep_Trfase_small"/>
</dbReference>
<dbReference type="EMBL" id="MLJW01000129">
    <property type="protein sequence ID" value="OIQ97671.1"/>
    <property type="molecule type" value="Genomic_DNA"/>
</dbReference>
<reference evidence="12" key="1">
    <citation type="submission" date="2016-10" db="EMBL/GenBank/DDBJ databases">
        <title>Sequence of Gallionella enrichment culture.</title>
        <authorList>
            <person name="Poehlein A."/>
            <person name="Muehling M."/>
            <person name="Daniel R."/>
        </authorList>
    </citation>
    <scope>NUCLEOTIDE SEQUENCE</scope>
</reference>
<dbReference type="GO" id="GO:0008710">
    <property type="term" value="F:8-amino-7-oxononanoate synthase activity"/>
    <property type="evidence" value="ECO:0007669"/>
    <property type="project" value="UniProtKB-EC"/>
</dbReference>
<comment type="subunit">
    <text evidence="3">Homodimer.</text>
</comment>
<dbReference type="GO" id="GO:0009102">
    <property type="term" value="P:biotin biosynthetic process"/>
    <property type="evidence" value="ECO:0007669"/>
    <property type="project" value="UniProtKB-UniPathway"/>
</dbReference>
<comment type="caution">
    <text evidence="12">The sequence shown here is derived from an EMBL/GenBank/DDBJ whole genome shotgun (WGS) entry which is preliminary data.</text>
</comment>
<dbReference type="InterPro" id="IPR022834">
    <property type="entry name" value="AONS_Proteobacteria"/>
</dbReference>
<dbReference type="PANTHER" id="PTHR13693">
    <property type="entry name" value="CLASS II AMINOTRANSFERASE/8-AMINO-7-OXONONANOATE SYNTHASE"/>
    <property type="match status" value="1"/>
</dbReference>
<dbReference type="AlphaFoldDB" id="A0A1J5S0I4"/>
<dbReference type="SUPFAM" id="SSF53383">
    <property type="entry name" value="PLP-dependent transferases"/>
    <property type="match status" value="1"/>
</dbReference>
<evidence type="ECO:0000256" key="3">
    <source>
        <dbReference type="ARBA" id="ARBA00011738"/>
    </source>
</evidence>
<dbReference type="CDD" id="cd06454">
    <property type="entry name" value="KBL_like"/>
    <property type="match status" value="1"/>
</dbReference>
<accession>A0A1J5S0I4</accession>
<keyword evidence="6" id="KW-0093">Biotin biosynthesis</keyword>
<dbReference type="Pfam" id="PF00155">
    <property type="entry name" value="Aminotran_1_2"/>
    <property type="match status" value="1"/>
</dbReference>
<dbReference type="PANTHER" id="PTHR13693:SF100">
    <property type="entry name" value="8-AMINO-7-OXONONANOATE SYNTHASE"/>
    <property type="match status" value="1"/>
</dbReference>
<name>A0A1J5S0I4_9ZZZZ</name>
<keyword evidence="5 12" id="KW-0808">Transferase</keyword>
<dbReference type="NCBIfam" id="TIGR00858">
    <property type="entry name" value="bioF"/>
    <property type="match status" value="1"/>
</dbReference>
<dbReference type="Gene3D" id="3.90.1150.10">
    <property type="entry name" value="Aspartate Aminotransferase, domain 1"/>
    <property type="match status" value="1"/>
</dbReference>
<dbReference type="EC" id="2.3.1.47" evidence="4"/>
<dbReference type="InterPro" id="IPR015424">
    <property type="entry name" value="PyrdxlP-dep_Trfase"/>
</dbReference>
<keyword evidence="12" id="KW-0012">Acyltransferase</keyword>
<gene>
    <name evidence="12" type="primary">bioF_8</name>
    <name evidence="12" type="ORF">GALL_202910</name>
</gene>